<reference evidence="7 8" key="1">
    <citation type="submission" date="2019-09" db="EMBL/GenBank/DDBJ databases">
        <title>Phylogeny of genus Pseudoclavibacter and closely related genus.</title>
        <authorList>
            <person name="Li Y."/>
        </authorList>
    </citation>
    <scope>NUCLEOTIDE SEQUENCE [LARGE SCALE GENOMIC DNA]</scope>
    <source>
        <strain evidence="7 8">KCTC 13959</strain>
    </source>
</reference>
<feature type="domain" description="D-isomer specific 2-hydroxyacid dehydrogenase NAD-binding" evidence="6">
    <location>
        <begin position="111"/>
        <end position="284"/>
    </location>
</feature>
<dbReference type="InterPro" id="IPR006140">
    <property type="entry name" value="D-isomer_DH_NAD-bd"/>
</dbReference>
<dbReference type="InterPro" id="IPR043322">
    <property type="entry name" value="CtBP"/>
</dbReference>
<dbReference type="PANTHER" id="PTHR43761:SF1">
    <property type="entry name" value="D-ISOMER SPECIFIC 2-HYDROXYACID DEHYDROGENASE CATALYTIC DOMAIN-CONTAINING PROTEIN-RELATED"/>
    <property type="match status" value="1"/>
</dbReference>
<evidence type="ECO:0000256" key="4">
    <source>
        <dbReference type="RuleBase" id="RU003719"/>
    </source>
</evidence>
<dbReference type="InterPro" id="IPR029753">
    <property type="entry name" value="D-isomer_DH_CS"/>
</dbReference>
<dbReference type="OrthoDB" id="117809at2"/>
<dbReference type="Proteomes" id="UP000433493">
    <property type="component" value="Unassembled WGS sequence"/>
</dbReference>
<accession>A0A7J5B9Q8</accession>
<dbReference type="GO" id="GO:0051287">
    <property type="term" value="F:NAD binding"/>
    <property type="evidence" value="ECO:0007669"/>
    <property type="project" value="InterPro"/>
</dbReference>
<keyword evidence="3" id="KW-0520">NAD</keyword>
<evidence type="ECO:0000259" key="5">
    <source>
        <dbReference type="Pfam" id="PF00389"/>
    </source>
</evidence>
<evidence type="ECO:0000256" key="3">
    <source>
        <dbReference type="ARBA" id="ARBA00023027"/>
    </source>
</evidence>
<comment type="caution">
    <text evidence="7">The sequence shown here is derived from an EMBL/GenBank/DDBJ whole genome shotgun (WGS) entry which is preliminary data.</text>
</comment>
<name>A0A7J5B9Q8_9MICO</name>
<dbReference type="AlphaFoldDB" id="A0A7J5B9Q8"/>
<sequence length="321" mass="34668">MTDTPLVLFAEFTDLDPEPARELLAERGIRTEEMRFTAAGEVELEQRRAIGIIAGYSTINAELIDQFSDLGIIAASSNGTNMIDVEHAVSRGVWVTNVGHAATDEVAVHTLALALALLRELPEMTRTAAAGGWTDDLPVTPRRVSSLTLGLIGYGRIGALVARFARPIFGRVIAYDPFRPPADEYAEAVSLAEVLETSDVVSLHLPLTSETEGMIGATEIDRMRDQAILLNVSRGELVDLEACRKALDDRKLAGVGFDVLVGEPPAADDPLRTHPRAIVTPHAAFLSDAALRSYEIDPASYIADWFTTGEPRACVVGRPAR</sequence>
<dbReference type="RefSeq" id="WP_158052369.1">
    <property type="nucleotide sequence ID" value="NZ_WBKB01000005.1"/>
</dbReference>
<evidence type="ECO:0000256" key="1">
    <source>
        <dbReference type="ARBA" id="ARBA00005854"/>
    </source>
</evidence>
<dbReference type="EMBL" id="WBKB01000005">
    <property type="protein sequence ID" value="KAB1642566.1"/>
    <property type="molecule type" value="Genomic_DNA"/>
</dbReference>
<protein>
    <submittedName>
        <fullName evidence="7">C-terminal binding protein</fullName>
    </submittedName>
</protein>
<evidence type="ECO:0000256" key="2">
    <source>
        <dbReference type="ARBA" id="ARBA00023002"/>
    </source>
</evidence>
<dbReference type="InterPro" id="IPR036291">
    <property type="entry name" value="NAD(P)-bd_dom_sf"/>
</dbReference>
<gene>
    <name evidence="7" type="ORF">F8O05_08820</name>
</gene>
<dbReference type="SUPFAM" id="SSF52283">
    <property type="entry name" value="Formate/glycerate dehydrogenase catalytic domain-like"/>
    <property type="match status" value="1"/>
</dbReference>
<dbReference type="CDD" id="cd05299">
    <property type="entry name" value="CtBP_dh"/>
    <property type="match status" value="1"/>
</dbReference>
<feature type="domain" description="D-isomer specific 2-hydroxyacid dehydrogenase catalytic" evidence="5">
    <location>
        <begin position="47"/>
        <end position="315"/>
    </location>
</feature>
<keyword evidence="8" id="KW-1185">Reference proteome</keyword>
<dbReference type="GO" id="GO:0003714">
    <property type="term" value="F:transcription corepressor activity"/>
    <property type="evidence" value="ECO:0007669"/>
    <property type="project" value="InterPro"/>
</dbReference>
<organism evidence="7 8">
    <name type="scientific">Gulosibacter chungangensis</name>
    <dbReference type="NCBI Taxonomy" id="979746"/>
    <lineage>
        <taxon>Bacteria</taxon>
        <taxon>Bacillati</taxon>
        <taxon>Actinomycetota</taxon>
        <taxon>Actinomycetes</taxon>
        <taxon>Micrococcales</taxon>
        <taxon>Microbacteriaceae</taxon>
        <taxon>Gulosibacter</taxon>
    </lineage>
</organism>
<dbReference type="Pfam" id="PF02826">
    <property type="entry name" value="2-Hacid_dh_C"/>
    <property type="match status" value="1"/>
</dbReference>
<evidence type="ECO:0000259" key="6">
    <source>
        <dbReference type="Pfam" id="PF02826"/>
    </source>
</evidence>
<evidence type="ECO:0000313" key="7">
    <source>
        <dbReference type="EMBL" id="KAB1642566.1"/>
    </source>
</evidence>
<dbReference type="InterPro" id="IPR050418">
    <property type="entry name" value="D-iso_2-hydroxyacid_DH_PdxB"/>
</dbReference>
<dbReference type="Pfam" id="PF00389">
    <property type="entry name" value="2-Hacid_dh"/>
    <property type="match status" value="1"/>
</dbReference>
<dbReference type="InterPro" id="IPR006139">
    <property type="entry name" value="D-isomer_2_OHA_DH_cat_dom"/>
</dbReference>
<dbReference type="GO" id="GO:0016616">
    <property type="term" value="F:oxidoreductase activity, acting on the CH-OH group of donors, NAD or NADP as acceptor"/>
    <property type="evidence" value="ECO:0007669"/>
    <property type="project" value="InterPro"/>
</dbReference>
<evidence type="ECO:0000313" key="8">
    <source>
        <dbReference type="Proteomes" id="UP000433493"/>
    </source>
</evidence>
<dbReference type="PROSITE" id="PS00670">
    <property type="entry name" value="D_2_HYDROXYACID_DH_2"/>
    <property type="match status" value="1"/>
</dbReference>
<proteinExistence type="inferred from homology"/>
<dbReference type="Gene3D" id="3.40.50.720">
    <property type="entry name" value="NAD(P)-binding Rossmann-like Domain"/>
    <property type="match status" value="2"/>
</dbReference>
<keyword evidence="2 4" id="KW-0560">Oxidoreductase</keyword>
<dbReference type="SUPFAM" id="SSF51735">
    <property type="entry name" value="NAD(P)-binding Rossmann-fold domains"/>
    <property type="match status" value="1"/>
</dbReference>
<comment type="similarity">
    <text evidence="1 4">Belongs to the D-isomer specific 2-hydroxyacid dehydrogenase family.</text>
</comment>
<dbReference type="PANTHER" id="PTHR43761">
    <property type="entry name" value="D-ISOMER SPECIFIC 2-HYDROXYACID DEHYDROGENASE FAMILY PROTEIN (AFU_ORTHOLOGUE AFUA_1G13630)"/>
    <property type="match status" value="1"/>
</dbReference>